<reference evidence="3" key="1">
    <citation type="submission" date="2023-07" db="EMBL/GenBank/DDBJ databases">
        <title>A chromosome-level genome assembly of Lolium multiflorum.</title>
        <authorList>
            <person name="Chen Y."/>
            <person name="Copetti D."/>
            <person name="Kolliker R."/>
            <person name="Studer B."/>
        </authorList>
    </citation>
    <scope>NUCLEOTIDE SEQUENCE</scope>
    <source>
        <strain evidence="3">02402/16</strain>
        <tissue evidence="3">Leaf</tissue>
    </source>
</reference>
<dbReference type="AlphaFoldDB" id="A0AAD8WYF6"/>
<feature type="domain" description="F-box" evidence="2">
    <location>
        <begin position="129"/>
        <end position="162"/>
    </location>
</feature>
<evidence type="ECO:0000313" key="4">
    <source>
        <dbReference type="Proteomes" id="UP001231189"/>
    </source>
</evidence>
<sequence length="351" mass="39364">MRAARPHLWPRRPMGWAPRRPDAAPSPIYSSRRENPSTKSHDTRKVPETPPLSTPCRGVQKIASGTLPERGIITEGLYITLPASGLMPSGKAGGALPNSCHLLDVTSPERRDTKRPAMASGRGDRIGALPDDLLHHVLSFLPAHEAVRTCVLARRWLHLWKSAPALRVTGIKGCNNAARFAYFVDNLLLLRDPRARLESFELDLDERDFSFNAFLPAYERRVNLWFRLAFACGSLVNLALRTTNGVYICPDDYETLWFANVPLISQHLARLELKRVYVHSSTLDFSGCPALIHLRMEDCDIKGNISSPFLKHLSIVASFFQTDPVRAHICVPGLVSLELRNELRYDAIYTI</sequence>
<dbReference type="Gene3D" id="1.20.1280.50">
    <property type="match status" value="1"/>
</dbReference>
<dbReference type="InterPro" id="IPR036047">
    <property type="entry name" value="F-box-like_dom_sf"/>
</dbReference>
<dbReference type="CDD" id="cd22160">
    <property type="entry name" value="F-box_AtFBL13-like"/>
    <property type="match status" value="1"/>
</dbReference>
<keyword evidence="4" id="KW-1185">Reference proteome</keyword>
<dbReference type="Proteomes" id="UP001231189">
    <property type="component" value="Unassembled WGS sequence"/>
</dbReference>
<evidence type="ECO:0000256" key="1">
    <source>
        <dbReference type="SAM" id="MobiDB-lite"/>
    </source>
</evidence>
<feature type="compositionally biased region" description="Basic residues" evidence="1">
    <location>
        <begin position="1"/>
        <end position="10"/>
    </location>
</feature>
<dbReference type="Pfam" id="PF00646">
    <property type="entry name" value="F-box"/>
    <property type="match status" value="1"/>
</dbReference>
<dbReference type="InterPro" id="IPR053781">
    <property type="entry name" value="F-box_AtFBL13-like"/>
</dbReference>
<accession>A0AAD8WYF6</accession>
<dbReference type="PANTHER" id="PTHR34223">
    <property type="entry name" value="OS11G0201299 PROTEIN"/>
    <property type="match status" value="1"/>
</dbReference>
<comment type="caution">
    <text evidence="3">The sequence shown here is derived from an EMBL/GenBank/DDBJ whole genome shotgun (WGS) entry which is preliminary data.</text>
</comment>
<name>A0AAD8WYF6_LOLMU</name>
<proteinExistence type="predicted"/>
<evidence type="ECO:0000259" key="2">
    <source>
        <dbReference type="Pfam" id="PF00646"/>
    </source>
</evidence>
<dbReference type="SUPFAM" id="SSF81383">
    <property type="entry name" value="F-box domain"/>
    <property type="match status" value="1"/>
</dbReference>
<evidence type="ECO:0000313" key="3">
    <source>
        <dbReference type="EMBL" id="KAK1685365.1"/>
    </source>
</evidence>
<dbReference type="EMBL" id="JAUUTY010000002">
    <property type="protein sequence ID" value="KAK1685365.1"/>
    <property type="molecule type" value="Genomic_DNA"/>
</dbReference>
<dbReference type="SUPFAM" id="SSF52047">
    <property type="entry name" value="RNI-like"/>
    <property type="match status" value="1"/>
</dbReference>
<protein>
    <recommendedName>
        <fullName evidence="2">F-box domain-containing protein</fullName>
    </recommendedName>
</protein>
<feature type="region of interest" description="Disordered" evidence="1">
    <location>
        <begin position="1"/>
        <end position="59"/>
    </location>
</feature>
<dbReference type="PANTHER" id="PTHR34223:SF110">
    <property type="entry name" value="GENOME ASSEMBLY, CHROMOSOME: II"/>
    <property type="match status" value="1"/>
</dbReference>
<dbReference type="InterPro" id="IPR053197">
    <property type="entry name" value="F-box_SCFL_complex_component"/>
</dbReference>
<dbReference type="InterPro" id="IPR001810">
    <property type="entry name" value="F-box_dom"/>
</dbReference>
<feature type="compositionally biased region" description="Basic and acidic residues" evidence="1">
    <location>
        <begin position="31"/>
        <end position="47"/>
    </location>
</feature>
<organism evidence="3 4">
    <name type="scientific">Lolium multiflorum</name>
    <name type="common">Italian ryegrass</name>
    <name type="synonym">Lolium perenne subsp. multiflorum</name>
    <dbReference type="NCBI Taxonomy" id="4521"/>
    <lineage>
        <taxon>Eukaryota</taxon>
        <taxon>Viridiplantae</taxon>
        <taxon>Streptophyta</taxon>
        <taxon>Embryophyta</taxon>
        <taxon>Tracheophyta</taxon>
        <taxon>Spermatophyta</taxon>
        <taxon>Magnoliopsida</taxon>
        <taxon>Liliopsida</taxon>
        <taxon>Poales</taxon>
        <taxon>Poaceae</taxon>
        <taxon>BOP clade</taxon>
        <taxon>Pooideae</taxon>
        <taxon>Poodae</taxon>
        <taxon>Poeae</taxon>
        <taxon>Poeae Chloroplast Group 2 (Poeae type)</taxon>
        <taxon>Loliodinae</taxon>
        <taxon>Loliinae</taxon>
        <taxon>Lolium</taxon>
    </lineage>
</organism>
<gene>
    <name evidence="3" type="ORF">QYE76_046213</name>
</gene>